<feature type="region of interest" description="Disordered" evidence="1">
    <location>
        <begin position="1"/>
        <end position="99"/>
    </location>
</feature>
<proteinExistence type="predicted"/>
<evidence type="ECO:0000256" key="1">
    <source>
        <dbReference type="SAM" id="MobiDB-lite"/>
    </source>
</evidence>
<evidence type="ECO:0000313" key="2">
    <source>
        <dbReference type="EMBL" id="PYB77360.1"/>
    </source>
</evidence>
<evidence type="ECO:0000313" key="3">
    <source>
        <dbReference type="Proteomes" id="UP000247536"/>
    </source>
</evidence>
<accession>A0ABX5NW93</accession>
<feature type="compositionally biased region" description="Basic and acidic residues" evidence="1">
    <location>
        <begin position="52"/>
        <end position="64"/>
    </location>
</feature>
<comment type="caution">
    <text evidence="2">The sequence shown here is derived from an EMBL/GenBank/DDBJ whole genome shotgun (WGS) entry which is preliminary data.</text>
</comment>
<evidence type="ECO:0008006" key="4">
    <source>
        <dbReference type="Google" id="ProtNLM"/>
    </source>
</evidence>
<gene>
    <name evidence="2" type="ORF">DMY87_03060</name>
</gene>
<dbReference type="EMBL" id="QJRY01000001">
    <property type="protein sequence ID" value="PYB77360.1"/>
    <property type="molecule type" value="Genomic_DNA"/>
</dbReference>
<reference evidence="2 3" key="1">
    <citation type="submission" date="2018-06" db="EMBL/GenBank/DDBJ databases">
        <title>Rhizobium wuzhouense sp. nov., isolated from roots of Oryza officinalis.</title>
        <authorList>
            <person name="Yuan T."/>
        </authorList>
    </citation>
    <scope>NUCLEOTIDE SEQUENCE [LARGE SCALE GENOMIC DNA]</scope>
    <source>
        <strain evidence="2 3">W44</strain>
    </source>
</reference>
<organism evidence="2 3">
    <name type="scientific">Rhizobium wuzhouense</name>
    <dbReference type="NCBI Taxonomy" id="1986026"/>
    <lineage>
        <taxon>Bacteria</taxon>
        <taxon>Pseudomonadati</taxon>
        <taxon>Pseudomonadota</taxon>
        <taxon>Alphaproteobacteria</taxon>
        <taxon>Hyphomicrobiales</taxon>
        <taxon>Rhizobiaceae</taxon>
        <taxon>Rhizobium/Agrobacterium group</taxon>
        <taxon>Rhizobium</taxon>
    </lineage>
</organism>
<sequence>MMAMSFFSLGYPPLSCRTSPPQGGRVGTRQRPALGKHSPAEASRRFAPSREPVSDRIRTTERQPDPLSPLVGEMPGRAEGGELAPMHPQAAVNAKATPC</sequence>
<name>A0ABX5NW93_9HYPH</name>
<dbReference type="Proteomes" id="UP000247536">
    <property type="component" value="Unassembled WGS sequence"/>
</dbReference>
<protein>
    <recommendedName>
        <fullName evidence="4">Propionyl-coenzyme A carboxylase alpha polypeptide</fullName>
    </recommendedName>
</protein>
<keyword evidence="3" id="KW-1185">Reference proteome</keyword>